<evidence type="ECO:0000313" key="6">
    <source>
        <dbReference type="Proteomes" id="UP000036045"/>
    </source>
</evidence>
<keyword evidence="1" id="KW-0813">Transport</keyword>
<keyword evidence="2" id="KW-0547">Nucleotide-binding</keyword>
<dbReference type="OrthoDB" id="9804819at2"/>
<organism evidence="5 6">
    <name type="scientific">Niallia circulans</name>
    <name type="common">Bacillus circulans</name>
    <dbReference type="NCBI Taxonomy" id="1397"/>
    <lineage>
        <taxon>Bacteria</taxon>
        <taxon>Bacillati</taxon>
        <taxon>Bacillota</taxon>
        <taxon>Bacilli</taxon>
        <taxon>Bacillales</taxon>
        <taxon>Bacillaceae</taxon>
        <taxon>Niallia</taxon>
    </lineage>
</organism>
<name>A0A0J1LAV1_NIACI</name>
<gene>
    <name evidence="5" type="ORF">ABW02_13280</name>
</gene>
<dbReference type="PATRIC" id="fig|1397.4.peg.781"/>
<reference evidence="5 6" key="1">
    <citation type="submission" date="2015-05" db="EMBL/GenBank/DDBJ databases">
        <title>Whole genome sequence and identification of bacterial endophytes from Costus igneus.</title>
        <authorList>
            <person name="Lee Y.P."/>
            <person name="Gan H.M."/>
            <person name="Eng W."/>
            <person name="Wheatley M.S."/>
            <person name="Caraballo A."/>
            <person name="Polter S."/>
            <person name="Savka M.A."/>
            <person name="Hudson A.O."/>
        </authorList>
    </citation>
    <scope>NUCLEOTIDE SEQUENCE [LARGE SCALE GENOMIC DNA]</scope>
    <source>
        <strain evidence="5 6">RIT379</strain>
    </source>
</reference>
<evidence type="ECO:0000256" key="3">
    <source>
        <dbReference type="ARBA" id="ARBA00022840"/>
    </source>
</evidence>
<dbReference type="EMBL" id="LDPH01000011">
    <property type="protein sequence ID" value="KLV26045.1"/>
    <property type="molecule type" value="Genomic_DNA"/>
</dbReference>
<dbReference type="CDD" id="cd03230">
    <property type="entry name" value="ABC_DR_subfamily_A"/>
    <property type="match status" value="1"/>
</dbReference>
<evidence type="ECO:0000256" key="2">
    <source>
        <dbReference type="ARBA" id="ARBA00022741"/>
    </source>
</evidence>
<dbReference type="AlphaFoldDB" id="A0A0J1LAV1"/>
<sequence>METIVELRHVTKEFQGKKAVHDISFSIKCGEMVAILGANGAGKTTAMRMMLGLIKPTRGTISLFHKNPRQKEVLEKVGGMLQEVSVMDSLKVKELIQLVQSYYQSPLALSTLLELTGLQEEAWNQRTEKLSGGQKRRLNFALALAGNPDLLFLDEPTVGMDVTSREQFWQKIKELNRQGKTILFTTHYLQEADEVAERIIMINKGEVVGDGTPAQLKEKLTKPRVMFQEKSPYSLKFYRELPYVVDVQKEKEKVMLTATNSDQLLQELFDRQLDIQHIEVKLGRLEEVFSQLMEDTKGVNENEIFLDAK</sequence>
<dbReference type="PROSITE" id="PS50893">
    <property type="entry name" value="ABC_TRANSPORTER_2"/>
    <property type="match status" value="1"/>
</dbReference>
<evidence type="ECO:0000313" key="5">
    <source>
        <dbReference type="EMBL" id="KLV26045.1"/>
    </source>
</evidence>
<protein>
    <submittedName>
        <fullName evidence="5">ABC transporter ATP-binding protein</fullName>
    </submittedName>
</protein>
<dbReference type="InterPro" id="IPR027417">
    <property type="entry name" value="P-loop_NTPase"/>
</dbReference>
<dbReference type="PANTHER" id="PTHR42711">
    <property type="entry name" value="ABC TRANSPORTER ATP-BINDING PROTEIN"/>
    <property type="match status" value="1"/>
</dbReference>
<dbReference type="SUPFAM" id="SSF52540">
    <property type="entry name" value="P-loop containing nucleoside triphosphate hydrolases"/>
    <property type="match status" value="1"/>
</dbReference>
<dbReference type="PROSITE" id="PS00211">
    <property type="entry name" value="ABC_TRANSPORTER_1"/>
    <property type="match status" value="1"/>
</dbReference>
<dbReference type="Pfam" id="PF00005">
    <property type="entry name" value="ABC_tran"/>
    <property type="match status" value="1"/>
</dbReference>
<proteinExistence type="predicted"/>
<evidence type="ECO:0000256" key="1">
    <source>
        <dbReference type="ARBA" id="ARBA00022448"/>
    </source>
</evidence>
<keyword evidence="3 5" id="KW-0067">ATP-binding</keyword>
<dbReference type="InterPro" id="IPR003439">
    <property type="entry name" value="ABC_transporter-like_ATP-bd"/>
</dbReference>
<dbReference type="InterPro" id="IPR017871">
    <property type="entry name" value="ABC_transporter-like_CS"/>
</dbReference>
<comment type="caution">
    <text evidence="5">The sequence shown here is derived from an EMBL/GenBank/DDBJ whole genome shotgun (WGS) entry which is preliminary data.</text>
</comment>
<dbReference type="PANTHER" id="PTHR42711:SF17">
    <property type="entry name" value="ABC TRANSPORTER ATP-BINDING PROTEIN"/>
    <property type="match status" value="1"/>
</dbReference>
<dbReference type="InterPro" id="IPR050763">
    <property type="entry name" value="ABC_transporter_ATP-binding"/>
</dbReference>
<dbReference type="Gene3D" id="3.40.50.300">
    <property type="entry name" value="P-loop containing nucleotide triphosphate hydrolases"/>
    <property type="match status" value="1"/>
</dbReference>
<dbReference type="GO" id="GO:0016887">
    <property type="term" value="F:ATP hydrolysis activity"/>
    <property type="evidence" value="ECO:0007669"/>
    <property type="project" value="InterPro"/>
</dbReference>
<dbReference type="Proteomes" id="UP000036045">
    <property type="component" value="Unassembled WGS sequence"/>
</dbReference>
<dbReference type="GO" id="GO:0005524">
    <property type="term" value="F:ATP binding"/>
    <property type="evidence" value="ECO:0007669"/>
    <property type="project" value="UniProtKB-KW"/>
</dbReference>
<dbReference type="SMART" id="SM00382">
    <property type="entry name" value="AAA"/>
    <property type="match status" value="1"/>
</dbReference>
<evidence type="ECO:0000259" key="4">
    <source>
        <dbReference type="PROSITE" id="PS50893"/>
    </source>
</evidence>
<dbReference type="InterPro" id="IPR003593">
    <property type="entry name" value="AAA+_ATPase"/>
</dbReference>
<feature type="domain" description="ABC transporter" evidence="4">
    <location>
        <begin position="5"/>
        <end position="229"/>
    </location>
</feature>
<accession>A0A0J1LAV1</accession>
<dbReference type="RefSeq" id="WP_047942660.1">
    <property type="nucleotide sequence ID" value="NZ_LDPH01000011.1"/>
</dbReference>
<keyword evidence="6" id="KW-1185">Reference proteome</keyword>
<dbReference type="FunFam" id="3.40.50.300:FF:001548">
    <property type="entry name" value="ABC efflux transporter ATP-binding protein"/>
    <property type="match status" value="1"/>
</dbReference>